<reference evidence="2 4" key="1">
    <citation type="submission" date="2023-01" db="EMBL/GenBank/DDBJ databases">
        <authorList>
            <person name="Whitehead M."/>
        </authorList>
    </citation>
    <scope>NUCLEOTIDE SEQUENCE [LARGE SCALE GENOMIC DNA]</scope>
</reference>
<keyword evidence="4" id="KW-1185">Reference proteome</keyword>
<evidence type="ECO:0000313" key="4">
    <source>
        <dbReference type="Proteomes" id="UP001160148"/>
    </source>
</evidence>
<dbReference type="EMBL" id="CARXXK010000001">
    <property type="protein sequence ID" value="CAI6346714.1"/>
    <property type="molecule type" value="Genomic_DNA"/>
</dbReference>
<evidence type="ECO:0000313" key="3">
    <source>
        <dbReference type="EMBL" id="CAI6358763.1"/>
    </source>
</evidence>
<evidence type="ECO:0000313" key="1">
    <source>
        <dbReference type="EMBL" id="CAI6342634.1"/>
    </source>
</evidence>
<sequence length="173" mass="19358">MQSTKLCLHILLPPPTYARYSCHPPRLWSDCAVVRGSRIASGINSATCTHIIIIIIVTNLPLPVLVSTPPEINSCQPSTPSIFSFFFCNGRPNATTSCRWLRSVTFFFGLNPTNCLIDREFSTQQYYQYWTDPVLVHKLLVSLFSPPLTTTPRWHKPQPSAGEAGKPELLLLA</sequence>
<dbReference type="EMBL" id="CARXXK010000001">
    <property type="protein sequence ID" value="CAI6342634.1"/>
    <property type="molecule type" value="Genomic_DNA"/>
</dbReference>
<organism evidence="2 4">
    <name type="scientific">Macrosiphum euphorbiae</name>
    <name type="common">potato aphid</name>
    <dbReference type="NCBI Taxonomy" id="13131"/>
    <lineage>
        <taxon>Eukaryota</taxon>
        <taxon>Metazoa</taxon>
        <taxon>Ecdysozoa</taxon>
        <taxon>Arthropoda</taxon>
        <taxon>Hexapoda</taxon>
        <taxon>Insecta</taxon>
        <taxon>Pterygota</taxon>
        <taxon>Neoptera</taxon>
        <taxon>Paraneoptera</taxon>
        <taxon>Hemiptera</taxon>
        <taxon>Sternorrhyncha</taxon>
        <taxon>Aphidomorpha</taxon>
        <taxon>Aphidoidea</taxon>
        <taxon>Aphididae</taxon>
        <taxon>Macrosiphini</taxon>
        <taxon>Macrosiphum</taxon>
    </lineage>
</organism>
<dbReference type="Proteomes" id="UP001160148">
    <property type="component" value="Unassembled WGS sequence"/>
</dbReference>
<protein>
    <submittedName>
        <fullName evidence="2">Uncharacterized protein</fullName>
    </submittedName>
</protein>
<evidence type="ECO:0000313" key="2">
    <source>
        <dbReference type="EMBL" id="CAI6346714.1"/>
    </source>
</evidence>
<comment type="caution">
    <text evidence="2">The sequence shown here is derived from an EMBL/GenBank/DDBJ whole genome shotgun (WGS) entry which is preliminary data.</text>
</comment>
<name>A0AAV0VSX8_9HEMI</name>
<proteinExistence type="predicted"/>
<accession>A0AAV0VSX8</accession>
<gene>
    <name evidence="3" type="ORF">MEUPH1_LOCUS14249</name>
    <name evidence="1" type="ORF">MEUPH1_LOCUS3</name>
    <name evidence="2" type="ORF">MEUPH1_LOCUS3591</name>
</gene>
<dbReference type="EMBL" id="CARXXK010000002">
    <property type="protein sequence ID" value="CAI6358763.1"/>
    <property type="molecule type" value="Genomic_DNA"/>
</dbReference>
<dbReference type="AlphaFoldDB" id="A0AAV0VSX8"/>